<evidence type="ECO:0000313" key="6">
    <source>
        <dbReference type="Proteomes" id="UP000201613"/>
    </source>
</evidence>
<dbReference type="RefSeq" id="WP_093991881.1">
    <property type="nucleotide sequence ID" value="NZ_FXZK01000002.1"/>
</dbReference>
<organism evidence="5 6">
    <name type="scientific">Flavimaricola marinus</name>
    <dbReference type="NCBI Taxonomy" id="1819565"/>
    <lineage>
        <taxon>Bacteria</taxon>
        <taxon>Pseudomonadati</taxon>
        <taxon>Pseudomonadota</taxon>
        <taxon>Alphaproteobacteria</taxon>
        <taxon>Rhodobacterales</taxon>
        <taxon>Paracoccaceae</taxon>
        <taxon>Flavimaricola</taxon>
    </lineage>
</organism>
<dbReference type="EMBL" id="FXZK01000002">
    <property type="protein sequence ID" value="SMY07574.1"/>
    <property type="molecule type" value="Genomic_DNA"/>
</dbReference>
<accession>A0A238LDS4</accession>
<dbReference type="Gene3D" id="2.60.120.10">
    <property type="entry name" value="Jelly Rolls"/>
    <property type="match status" value="1"/>
</dbReference>
<dbReference type="PROSITE" id="PS01124">
    <property type="entry name" value="HTH_ARAC_FAMILY_2"/>
    <property type="match status" value="1"/>
</dbReference>
<evidence type="ECO:0000313" key="5">
    <source>
        <dbReference type="EMBL" id="SMY07574.1"/>
    </source>
</evidence>
<protein>
    <submittedName>
        <fullName evidence="5">DNA-binding transcriptional regulator AraC</fullName>
    </submittedName>
</protein>
<dbReference type="SMART" id="SM00342">
    <property type="entry name" value="HTH_ARAC"/>
    <property type="match status" value="1"/>
</dbReference>
<dbReference type="PROSITE" id="PS00041">
    <property type="entry name" value="HTH_ARAC_FAMILY_1"/>
    <property type="match status" value="1"/>
</dbReference>
<keyword evidence="2 5" id="KW-0238">DNA-binding</keyword>
<dbReference type="PANTHER" id="PTHR43280:SF2">
    <property type="entry name" value="HTH-TYPE TRANSCRIPTIONAL REGULATOR EXSA"/>
    <property type="match status" value="1"/>
</dbReference>
<proteinExistence type="predicted"/>
<dbReference type="InterPro" id="IPR014710">
    <property type="entry name" value="RmlC-like_jellyroll"/>
</dbReference>
<dbReference type="SUPFAM" id="SSF51215">
    <property type="entry name" value="Regulatory protein AraC"/>
    <property type="match status" value="1"/>
</dbReference>
<dbReference type="OrthoDB" id="9803764at2"/>
<dbReference type="InterPro" id="IPR037923">
    <property type="entry name" value="HTH-like"/>
</dbReference>
<dbReference type="PANTHER" id="PTHR43280">
    <property type="entry name" value="ARAC-FAMILY TRANSCRIPTIONAL REGULATOR"/>
    <property type="match status" value="1"/>
</dbReference>
<evidence type="ECO:0000256" key="1">
    <source>
        <dbReference type="ARBA" id="ARBA00023015"/>
    </source>
</evidence>
<name>A0A238LDS4_9RHOB</name>
<dbReference type="AlphaFoldDB" id="A0A238LDS4"/>
<keyword evidence="3" id="KW-0804">Transcription</keyword>
<dbReference type="InterPro" id="IPR018060">
    <property type="entry name" value="HTH_AraC"/>
</dbReference>
<dbReference type="PRINTS" id="PR00032">
    <property type="entry name" value="HTHARAC"/>
</dbReference>
<evidence type="ECO:0000259" key="4">
    <source>
        <dbReference type="PROSITE" id="PS01124"/>
    </source>
</evidence>
<evidence type="ECO:0000256" key="2">
    <source>
        <dbReference type="ARBA" id="ARBA00023125"/>
    </source>
</evidence>
<sequence>MDKIVDFPLDTIPTQSLNLRLARSPIPMRHTPRWKIDKINPVHDLVVCLSGRGAYQIGGEEVEVSEGDAMLIPAYTRFLGRHGGGDENYTGVAQHFSLELFSRGDMIQSMSLRRRVRLSDWDSFKSLITLYRDKSSAMTTTLQQHHQFMVILLAFLRDAFVDWRNAPDSDDPQDQLSMQIMLVASRLSTDPLGNVAEEVLANVPYNADYFRRAFRDRIGMTPQKYRESKRMEFALHRLQMGATVKSVSAELGFRDPYFFSRQFKRHVGASPSRYRAKRNGGDDA</sequence>
<dbReference type="InterPro" id="IPR020449">
    <property type="entry name" value="Tscrpt_reg_AraC-type_HTH"/>
</dbReference>
<dbReference type="InterPro" id="IPR009057">
    <property type="entry name" value="Homeodomain-like_sf"/>
</dbReference>
<gene>
    <name evidence="5" type="ORF">LOM8899_01710</name>
</gene>
<dbReference type="Gene3D" id="1.10.10.60">
    <property type="entry name" value="Homeodomain-like"/>
    <property type="match status" value="2"/>
</dbReference>
<dbReference type="Pfam" id="PF12833">
    <property type="entry name" value="HTH_18"/>
    <property type="match status" value="1"/>
</dbReference>
<dbReference type="GO" id="GO:0003700">
    <property type="term" value="F:DNA-binding transcription factor activity"/>
    <property type="evidence" value="ECO:0007669"/>
    <property type="project" value="InterPro"/>
</dbReference>
<feature type="domain" description="HTH araC/xylS-type" evidence="4">
    <location>
        <begin position="177"/>
        <end position="277"/>
    </location>
</feature>
<evidence type="ECO:0000256" key="3">
    <source>
        <dbReference type="ARBA" id="ARBA00023163"/>
    </source>
</evidence>
<dbReference type="GO" id="GO:0043565">
    <property type="term" value="F:sequence-specific DNA binding"/>
    <property type="evidence" value="ECO:0007669"/>
    <property type="project" value="InterPro"/>
</dbReference>
<reference evidence="5 6" key="1">
    <citation type="submission" date="2017-05" db="EMBL/GenBank/DDBJ databases">
        <authorList>
            <person name="Song R."/>
            <person name="Chenine A.L."/>
            <person name="Ruprecht R.M."/>
        </authorList>
    </citation>
    <scope>NUCLEOTIDE SEQUENCE [LARGE SCALE GENOMIC DNA]</scope>
    <source>
        <strain evidence="5 6">CECT 8899</strain>
    </source>
</reference>
<dbReference type="InterPro" id="IPR018062">
    <property type="entry name" value="HTH_AraC-typ_CS"/>
</dbReference>
<keyword evidence="6" id="KW-1185">Reference proteome</keyword>
<dbReference type="SUPFAM" id="SSF46689">
    <property type="entry name" value="Homeodomain-like"/>
    <property type="match status" value="1"/>
</dbReference>
<keyword evidence="1" id="KW-0805">Transcription regulation</keyword>
<dbReference type="Proteomes" id="UP000201613">
    <property type="component" value="Unassembled WGS sequence"/>
</dbReference>